<evidence type="ECO:0000313" key="2">
    <source>
        <dbReference type="Proteomes" id="UP000237846"/>
    </source>
</evidence>
<dbReference type="Proteomes" id="UP000237846">
    <property type="component" value="Unassembled WGS sequence"/>
</dbReference>
<name>A0A2T0QE19_9ACTN</name>
<evidence type="ECO:0008006" key="3">
    <source>
        <dbReference type="Google" id="ProtNLM"/>
    </source>
</evidence>
<organism evidence="1 2">
    <name type="scientific">Allonocardiopsis opalescens</name>
    <dbReference type="NCBI Taxonomy" id="1144618"/>
    <lineage>
        <taxon>Bacteria</taxon>
        <taxon>Bacillati</taxon>
        <taxon>Actinomycetota</taxon>
        <taxon>Actinomycetes</taxon>
        <taxon>Streptosporangiales</taxon>
        <taxon>Allonocardiopsis</taxon>
    </lineage>
</organism>
<evidence type="ECO:0000313" key="1">
    <source>
        <dbReference type="EMBL" id="PRY02169.1"/>
    </source>
</evidence>
<keyword evidence="2" id="KW-1185">Reference proteome</keyword>
<dbReference type="RefSeq" id="WP_245929846.1">
    <property type="nucleotide sequence ID" value="NZ_PVZC01000001.1"/>
</dbReference>
<dbReference type="Gene3D" id="3.40.630.30">
    <property type="match status" value="1"/>
</dbReference>
<proteinExistence type="predicted"/>
<reference evidence="1 2" key="1">
    <citation type="submission" date="2018-03" db="EMBL/GenBank/DDBJ databases">
        <title>Genomic Encyclopedia of Archaeal and Bacterial Type Strains, Phase II (KMG-II): from individual species to whole genera.</title>
        <authorList>
            <person name="Goeker M."/>
        </authorList>
    </citation>
    <scope>NUCLEOTIDE SEQUENCE [LARGE SCALE GENOMIC DNA]</scope>
    <source>
        <strain evidence="1 2">DSM 45601</strain>
    </source>
</reference>
<dbReference type="InterPro" id="IPR016181">
    <property type="entry name" value="Acyl_CoA_acyltransferase"/>
</dbReference>
<protein>
    <recommendedName>
        <fullName evidence="3">Acetyltransferase (GNAT) family protein</fullName>
    </recommendedName>
</protein>
<dbReference type="AlphaFoldDB" id="A0A2T0QE19"/>
<sequence length="196" mass="21055">MTHAELTPMRTAAPPQAAVEYTHLDGEEVAGDPTPWAALYAEVYAGAAHLADHRDPPFAARLAHSAARPGFRLTAGHVGGEPAGFVYGYTLGPDTGWWRGLDPEPDPGFVQEWPGRTVAVCEGLILPRFRGLGLTGTAMAAFLTGRTEERAAGLVAESNEHALSVFLRHGWMAVGTTVPYPGWRRHTAIVLPLRAR</sequence>
<dbReference type="EMBL" id="PVZC01000001">
    <property type="protein sequence ID" value="PRY02169.1"/>
    <property type="molecule type" value="Genomic_DNA"/>
</dbReference>
<comment type="caution">
    <text evidence="1">The sequence shown here is derived from an EMBL/GenBank/DDBJ whole genome shotgun (WGS) entry which is preliminary data.</text>
</comment>
<gene>
    <name evidence="1" type="ORF">CLV72_101770</name>
</gene>
<dbReference type="SUPFAM" id="SSF55729">
    <property type="entry name" value="Acyl-CoA N-acyltransferases (Nat)"/>
    <property type="match status" value="1"/>
</dbReference>
<accession>A0A2T0QE19</accession>